<protein>
    <submittedName>
        <fullName evidence="2">Uncharacterized protein</fullName>
    </submittedName>
</protein>
<keyword evidence="3" id="KW-1185">Reference proteome</keyword>
<evidence type="ECO:0000256" key="1">
    <source>
        <dbReference type="SAM" id="Phobius"/>
    </source>
</evidence>
<reference evidence="2 3" key="1">
    <citation type="submission" date="2024-06" db="EMBL/GenBank/DDBJ databases">
        <title>The Natural Products Discovery Center: Release of the First 8490 Sequenced Strains for Exploring Actinobacteria Biosynthetic Diversity.</title>
        <authorList>
            <person name="Kalkreuter E."/>
            <person name="Kautsar S.A."/>
            <person name="Yang D."/>
            <person name="Bader C.D."/>
            <person name="Teijaro C.N."/>
            <person name="Fluegel L."/>
            <person name="Davis C.M."/>
            <person name="Simpson J.R."/>
            <person name="Lauterbach L."/>
            <person name="Steele A.D."/>
            <person name="Gui C."/>
            <person name="Meng S."/>
            <person name="Li G."/>
            <person name="Viehrig K."/>
            <person name="Ye F."/>
            <person name="Su P."/>
            <person name="Kiefer A.F."/>
            <person name="Nichols A."/>
            <person name="Cepeda A.J."/>
            <person name="Yan W."/>
            <person name="Fan B."/>
            <person name="Jiang Y."/>
            <person name="Adhikari A."/>
            <person name="Zheng C.-J."/>
            <person name="Schuster L."/>
            <person name="Cowan T.M."/>
            <person name="Smanski M.J."/>
            <person name="Chevrette M.G."/>
            <person name="De Carvalho L.P.S."/>
            <person name="Shen B."/>
        </authorList>
    </citation>
    <scope>NUCLEOTIDE SEQUENCE [LARGE SCALE GENOMIC DNA]</scope>
    <source>
        <strain evidence="2 3">NPDC050403</strain>
    </source>
</reference>
<keyword evidence="1" id="KW-1133">Transmembrane helix</keyword>
<dbReference type="Proteomes" id="UP001551695">
    <property type="component" value="Unassembled WGS sequence"/>
</dbReference>
<sequence length="67" mass="6703">MNIRPGRGGRVESGTALLCAIITLVFGFGVALLAGSLMAGLGAGAAICLAMMVALPSLPTSNVVHHR</sequence>
<comment type="caution">
    <text evidence="2">The sequence shown here is derived from an EMBL/GenBank/DDBJ whole genome shotgun (WGS) entry which is preliminary data.</text>
</comment>
<evidence type="ECO:0000313" key="3">
    <source>
        <dbReference type="Proteomes" id="UP001551695"/>
    </source>
</evidence>
<proteinExistence type="predicted"/>
<evidence type="ECO:0000313" key="2">
    <source>
        <dbReference type="EMBL" id="MEV0710209.1"/>
    </source>
</evidence>
<keyword evidence="1" id="KW-0812">Transmembrane</keyword>
<organism evidence="2 3">
    <name type="scientific">Nocardia aurea</name>
    <dbReference type="NCBI Taxonomy" id="2144174"/>
    <lineage>
        <taxon>Bacteria</taxon>
        <taxon>Bacillati</taxon>
        <taxon>Actinomycetota</taxon>
        <taxon>Actinomycetes</taxon>
        <taxon>Mycobacteriales</taxon>
        <taxon>Nocardiaceae</taxon>
        <taxon>Nocardia</taxon>
    </lineage>
</organism>
<name>A0ABV3FXS3_9NOCA</name>
<accession>A0ABV3FXS3</accession>
<gene>
    <name evidence="2" type="ORF">AB0I48_21815</name>
</gene>
<dbReference type="RefSeq" id="WP_109526484.1">
    <property type="nucleotide sequence ID" value="NZ_JBEXKW010000030.1"/>
</dbReference>
<dbReference type="EMBL" id="JBFAKC010000010">
    <property type="protein sequence ID" value="MEV0710209.1"/>
    <property type="molecule type" value="Genomic_DNA"/>
</dbReference>
<keyword evidence="1" id="KW-0472">Membrane</keyword>
<feature type="transmembrane region" description="Helical" evidence="1">
    <location>
        <begin position="12"/>
        <end position="33"/>
    </location>
</feature>
<feature type="transmembrane region" description="Helical" evidence="1">
    <location>
        <begin position="39"/>
        <end position="58"/>
    </location>
</feature>